<keyword evidence="2" id="KW-1185">Reference proteome</keyword>
<comment type="caution">
    <text evidence="1">The sequence shown here is derived from an EMBL/GenBank/DDBJ whole genome shotgun (WGS) entry which is preliminary data.</text>
</comment>
<organism evidence="1 2">
    <name type="scientific">Riccia sorocarpa</name>
    <dbReference type="NCBI Taxonomy" id="122646"/>
    <lineage>
        <taxon>Eukaryota</taxon>
        <taxon>Viridiplantae</taxon>
        <taxon>Streptophyta</taxon>
        <taxon>Embryophyta</taxon>
        <taxon>Marchantiophyta</taxon>
        <taxon>Marchantiopsida</taxon>
        <taxon>Marchantiidae</taxon>
        <taxon>Marchantiales</taxon>
        <taxon>Ricciaceae</taxon>
        <taxon>Riccia</taxon>
    </lineage>
</organism>
<evidence type="ECO:0000313" key="1">
    <source>
        <dbReference type="EMBL" id="KAL3689440.1"/>
    </source>
</evidence>
<proteinExistence type="predicted"/>
<dbReference type="Proteomes" id="UP001633002">
    <property type="component" value="Unassembled WGS sequence"/>
</dbReference>
<evidence type="ECO:0000313" key="2">
    <source>
        <dbReference type="Proteomes" id="UP001633002"/>
    </source>
</evidence>
<dbReference type="EMBL" id="JBJQOH010000004">
    <property type="protein sequence ID" value="KAL3689440.1"/>
    <property type="molecule type" value="Genomic_DNA"/>
</dbReference>
<sequence length="195" mass="22032">MAAFTSRAVHELIQQLDRAAVAANKEEIDDLENACQVALMIESLGIDNWVQLFHTFTTKCEETTLSAIRLLHEELTAMLENDVLEETRAEKLSTLIEDEKAAYSDCVDNFHATQAEDNSSRTDAGNPFVPTDTPRTVEYKVSSRNSMMWKIPNMNNLSPFSIEMWTRLANLSETEIKTRENNAIHGIMNSKHLAI</sequence>
<name>A0ABD3HGG7_9MARC</name>
<dbReference type="AlphaFoldDB" id="A0ABD3HGG7"/>
<reference evidence="1 2" key="1">
    <citation type="submission" date="2024-09" db="EMBL/GenBank/DDBJ databases">
        <title>Chromosome-scale assembly of Riccia sorocarpa.</title>
        <authorList>
            <person name="Paukszto L."/>
        </authorList>
    </citation>
    <scope>NUCLEOTIDE SEQUENCE [LARGE SCALE GENOMIC DNA]</scope>
    <source>
        <strain evidence="1">LP-2024</strain>
        <tissue evidence="1">Aerial parts of the thallus</tissue>
    </source>
</reference>
<gene>
    <name evidence="1" type="ORF">R1sor_015749</name>
</gene>
<protein>
    <submittedName>
        <fullName evidence="1">Uncharacterized protein</fullName>
    </submittedName>
</protein>
<accession>A0ABD3HGG7</accession>